<feature type="domain" description="PpiC" evidence="7">
    <location>
        <begin position="169"/>
        <end position="265"/>
    </location>
</feature>
<dbReference type="Pfam" id="PF00639">
    <property type="entry name" value="Rotamase"/>
    <property type="match status" value="1"/>
</dbReference>
<dbReference type="GO" id="GO:0003755">
    <property type="term" value="F:peptidyl-prolyl cis-trans isomerase activity"/>
    <property type="evidence" value="ECO:0007669"/>
    <property type="project" value="UniProtKB-KW"/>
</dbReference>
<accession>A0A2V2LLN4</accession>
<evidence type="ECO:0000256" key="6">
    <source>
        <dbReference type="SAM" id="SignalP"/>
    </source>
</evidence>
<dbReference type="Proteomes" id="UP000245680">
    <property type="component" value="Unassembled WGS sequence"/>
</dbReference>
<comment type="caution">
    <text evidence="8">The sequence shown here is derived from an EMBL/GenBank/DDBJ whole genome shotgun (WGS) entry which is preliminary data.</text>
</comment>
<keyword evidence="5 8" id="KW-0413">Isomerase</keyword>
<dbReference type="InterPro" id="IPR027304">
    <property type="entry name" value="Trigger_fact/SurA_dom_sf"/>
</dbReference>
<evidence type="ECO:0000259" key="7">
    <source>
        <dbReference type="PROSITE" id="PS50198"/>
    </source>
</evidence>
<dbReference type="PROSITE" id="PS50198">
    <property type="entry name" value="PPIC_PPIASE_2"/>
    <property type="match status" value="1"/>
</dbReference>
<keyword evidence="5" id="KW-0697">Rotamase</keyword>
<dbReference type="SUPFAM" id="SSF109998">
    <property type="entry name" value="Triger factor/SurA peptide-binding domain-like"/>
    <property type="match status" value="1"/>
</dbReference>
<reference evidence="8 9" key="1">
    <citation type="submission" date="2018-05" db="EMBL/GenBank/DDBJ databases">
        <title>Rhodobacteraceae gen. nov., sp. nov. isolated from sea water.</title>
        <authorList>
            <person name="Ren Y."/>
        </authorList>
    </citation>
    <scope>NUCLEOTIDE SEQUENCE [LARGE SCALE GENOMIC DNA]</scope>
    <source>
        <strain evidence="8 9">TG-679</strain>
    </source>
</reference>
<dbReference type="RefSeq" id="WP_109811022.1">
    <property type="nucleotide sequence ID" value="NZ_QGKU01000029.1"/>
</dbReference>
<protein>
    <recommendedName>
        <fullName evidence="1">Parvulin-like PPIase</fullName>
    </recommendedName>
    <alternativeName>
        <fullName evidence="3">Peptidyl-prolyl cis-trans isomerase plp</fullName>
    </alternativeName>
    <alternativeName>
        <fullName evidence="4">Rotamase plp</fullName>
    </alternativeName>
</protein>
<evidence type="ECO:0000256" key="4">
    <source>
        <dbReference type="ARBA" id="ARBA00031484"/>
    </source>
</evidence>
<feature type="chain" id="PRO_5015960242" description="Parvulin-like PPIase" evidence="6">
    <location>
        <begin position="31"/>
        <end position="410"/>
    </location>
</feature>
<sequence>MSPLIRLSALIVPVLALMLALWPAAQPAMAQNLFATVAQVNDSVVTRFEVIQRARLFQVMRRPNVTEESALQSLIDDRLKQEAARNAGIVPTEEDISFGLEDFASRANLTGEEFLIAVSEVGIEPETVRDYVRTLLLWGDVVRERFTARARPSDAELDRAMALGTEGGSTRVLLSEIILPISAEVAAATRERAAALTEIRGFDAFSAAARRFSVAPSRTDGGRLDWLPLSDLPPQIAPILLTLQPGDVTQPIPVQGGLALFQLRALEDRRPPLAGQVTLDYAMLRFPAGTDLGAEATRLRAETDRCDDLFGVFKGAGEDRLQRLSEARSALPGGLAPVLDRLDPGELAVLPPRVAGAGGGIVMLCERAEIREEDLSREEVRQQLFIRRLEAFGEAYLAELRAAAFIETRQ</sequence>
<proteinExistence type="predicted"/>
<keyword evidence="2 6" id="KW-0732">Signal</keyword>
<evidence type="ECO:0000256" key="3">
    <source>
        <dbReference type="ARBA" id="ARBA00030642"/>
    </source>
</evidence>
<feature type="signal peptide" evidence="6">
    <location>
        <begin position="1"/>
        <end position="30"/>
    </location>
</feature>
<dbReference type="InterPro" id="IPR050280">
    <property type="entry name" value="OMP_Chaperone_SurA"/>
</dbReference>
<dbReference type="PANTHER" id="PTHR47637:SF1">
    <property type="entry name" value="CHAPERONE SURA"/>
    <property type="match status" value="1"/>
</dbReference>
<dbReference type="Gene3D" id="3.10.50.40">
    <property type="match status" value="1"/>
</dbReference>
<dbReference type="Gene3D" id="1.10.4030.10">
    <property type="entry name" value="Porin chaperone SurA, peptide-binding domain"/>
    <property type="match status" value="1"/>
</dbReference>
<evidence type="ECO:0000313" key="9">
    <source>
        <dbReference type="Proteomes" id="UP000245680"/>
    </source>
</evidence>
<gene>
    <name evidence="8" type="ORF">DKT77_07105</name>
</gene>
<evidence type="ECO:0000313" key="8">
    <source>
        <dbReference type="EMBL" id="PWR03229.1"/>
    </source>
</evidence>
<dbReference type="EMBL" id="QGKU01000029">
    <property type="protein sequence ID" value="PWR03229.1"/>
    <property type="molecule type" value="Genomic_DNA"/>
</dbReference>
<dbReference type="OrthoDB" id="9791746at2"/>
<keyword evidence="9" id="KW-1185">Reference proteome</keyword>
<evidence type="ECO:0000256" key="1">
    <source>
        <dbReference type="ARBA" id="ARBA00018370"/>
    </source>
</evidence>
<dbReference type="SUPFAM" id="SSF54534">
    <property type="entry name" value="FKBP-like"/>
    <property type="match status" value="1"/>
</dbReference>
<dbReference type="PANTHER" id="PTHR47637">
    <property type="entry name" value="CHAPERONE SURA"/>
    <property type="match status" value="1"/>
</dbReference>
<dbReference type="InterPro" id="IPR046357">
    <property type="entry name" value="PPIase_dom_sf"/>
</dbReference>
<dbReference type="AlphaFoldDB" id="A0A2V2LLN4"/>
<evidence type="ECO:0000256" key="2">
    <source>
        <dbReference type="ARBA" id="ARBA00022729"/>
    </source>
</evidence>
<organism evidence="8 9">
    <name type="scientific">Meridianimarinicoccus roseus</name>
    <dbReference type="NCBI Taxonomy" id="2072018"/>
    <lineage>
        <taxon>Bacteria</taxon>
        <taxon>Pseudomonadati</taxon>
        <taxon>Pseudomonadota</taxon>
        <taxon>Alphaproteobacteria</taxon>
        <taxon>Rhodobacterales</taxon>
        <taxon>Paracoccaceae</taxon>
        <taxon>Meridianimarinicoccus</taxon>
    </lineage>
</organism>
<name>A0A2V2LLN4_9RHOB</name>
<evidence type="ECO:0000256" key="5">
    <source>
        <dbReference type="PROSITE-ProRule" id="PRU00278"/>
    </source>
</evidence>
<dbReference type="InterPro" id="IPR000297">
    <property type="entry name" value="PPIase_PpiC"/>
</dbReference>